<dbReference type="AlphaFoldDB" id="A0A1H6YEJ6"/>
<keyword evidence="1" id="KW-0472">Membrane</keyword>
<sequence>MKNKARFIFPRLIGATIIVGLAALIITTLFKLLLGMVFVAGAVMLVKRLLFESRQDASVPYEFHNVRSGISPLENRNGAGHATAVSPVFSKTTNIIPIN</sequence>
<name>A0A1H6YEJ6_9BACT</name>
<proteinExistence type="predicted"/>
<dbReference type="RefSeq" id="WP_090338387.1">
    <property type="nucleotide sequence ID" value="NZ_FNXY01000007.1"/>
</dbReference>
<keyword evidence="1" id="KW-0812">Transmembrane</keyword>
<protein>
    <submittedName>
        <fullName evidence="2">Uncharacterized protein</fullName>
    </submittedName>
</protein>
<keyword evidence="1" id="KW-1133">Transmembrane helix</keyword>
<accession>A0A1H6YEJ6</accession>
<evidence type="ECO:0000313" key="2">
    <source>
        <dbReference type="EMBL" id="SEJ38324.1"/>
    </source>
</evidence>
<dbReference type="Proteomes" id="UP000199532">
    <property type="component" value="Unassembled WGS sequence"/>
</dbReference>
<dbReference type="OrthoDB" id="710410at2"/>
<reference evidence="2 3" key="1">
    <citation type="submission" date="2016-10" db="EMBL/GenBank/DDBJ databases">
        <authorList>
            <person name="de Groot N.N."/>
        </authorList>
    </citation>
    <scope>NUCLEOTIDE SEQUENCE [LARGE SCALE GENOMIC DNA]</scope>
    <source>
        <strain evidence="2 3">DSM 19938</strain>
    </source>
</reference>
<evidence type="ECO:0000256" key="1">
    <source>
        <dbReference type="SAM" id="Phobius"/>
    </source>
</evidence>
<organism evidence="2 3">
    <name type="scientific">Dyadobacter koreensis</name>
    <dbReference type="NCBI Taxonomy" id="408657"/>
    <lineage>
        <taxon>Bacteria</taxon>
        <taxon>Pseudomonadati</taxon>
        <taxon>Bacteroidota</taxon>
        <taxon>Cytophagia</taxon>
        <taxon>Cytophagales</taxon>
        <taxon>Spirosomataceae</taxon>
        <taxon>Dyadobacter</taxon>
    </lineage>
</organism>
<keyword evidence="3" id="KW-1185">Reference proteome</keyword>
<feature type="transmembrane region" description="Helical" evidence="1">
    <location>
        <begin position="7"/>
        <end position="26"/>
    </location>
</feature>
<dbReference type="EMBL" id="FNXY01000007">
    <property type="protein sequence ID" value="SEJ38324.1"/>
    <property type="molecule type" value="Genomic_DNA"/>
</dbReference>
<gene>
    <name evidence="2" type="ORF">SAMN04487995_4377</name>
</gene>
<evidence type="ECO:0000313" key="3">
    <source>
        <dbReference type="Proteomes" id="UP000199532"/>
    </source>
</evidence>
<feature type="transmembrane region" description="Helical" evidence="1">
    <location>
        <begin position="32"/>
        <end position="50"/>
    </location>
</feature>